<dbReference type="Gene3D" id="3.40.960.10">
    <property type="entry name" value="VSR Endonuclease"/>
    <property type="match status" value="1"/>
</dbReference>
<dbReference type="RefSeq" id="WP_281533950.1">
    <property type="nucleotide sequence ID" value="NZ_CP075584.1"/>
</dbReference>
<proteinExistence type="predicted"/>
<organism evidence="2 3">
    <name type="scientific">Cryobacterium breve</name>
    <dbReference type="NCBI Taxonomy" id="1259258"/>
    <lineage>
        <taxon>Bacteria</taxon>
        <taxon>Bacillati</taxon>
        <taxon>Actinomycetota</taxon>
        <taxon>Actinomycetes</taxon>
        <taxon>Micrococcales</taxon>
        <taxon>Microbacteriaceae</taxon>
        <taxon>Cryobacterium</taxon>
    </lineage>
</organism>
<keyword evidence="3" id="KW-1185">Reference proteome</keyword>
<sequence length="216" mass="24315">MNARTSLHVGMPSPLRSSRCVGTVGHKFLIDRRDLCEWNGLRMTAPVRTWCDLATVLDLEDLVAAGDYVINTEYGLATYSELEAAARRHRGRRGRARLFEALGLLSDRSRSRAESIIRTTIVLAGIEGLVVNQPIADARGVVIAEGDLCFPAHRVIFEYQGDYHRTEPERWRKDQTRKARLAAAGWTVVEIAGDELENRRMLLQIIRDTLALHPAR</sequence>
<name>A0ABY7NCU6_9MICO</name>
<accession>A0ABY7NCU6</accession>
<dbReference type="SUPFAM" id="SSF52980">
    <property type="entry name" value="Restriction endonuclease-like"/>
    <property type="match status" value="1"/>
</dbReference>
<dbReference type="InterPro" id="IPR007569">
    <property type="entry name" value="DUF559"/>
</dbReference>
<protein>
    <submittedName>
        <fullName evidence="2">DUF559 domain-containing protein</fullName>
    </submittedName>
</protein>
<reference evidence="2 3" key="1">
    <citation type="submission" date="2021-05" db="EMBL/GenBank/DDBJ databases">
        <authorList>
            <person name="Kumar R."/>
            <person name="Kumar A."/>
            <person name="Mukhia S."/>
        </authorList>
    </citation>
    <scope>NUCLEOTIDE SEQUENCE [LARGE SCALE GENOMIC DNA]</scope>
    <source>
        <strain evidence="2 3">ERMR7:08</strain>
    </source>
</reference>
<gene>
    <name evidence="2" type="ORF">KIV56_13480</name>
</gene>
<feature type="domain" description="DUF559" evidence="1">
    <location>
        <begin position="147"/>
        <end position="201"/>
    </location>
</feature>
<evidence type="ECO:0000313" key="3">
    <source>
        <dbReference type="Proteomes" id="UP001212421"/>
    </source>
</evidence>
<dbReference type="InterPro" id="IPR011335">
    <property type="entry name" value="Restrct_endonuc-II-like"/>
</dbReference>
<evidence type="ECO:0000259" key="1">
    <source>
        <dbReference type="Pfam" id="PF04480"/>
    </source>
</evidence>
<dbReference type="Proteomes" id="UP001212421">
    <property type="component" value="Chromosome"/>
</dbReference>
<evidence type="ECO:0000313" key="2">
    <source>
        <dbReference type="EMBL" id="WBM79400.1"/>
    </source>
</evidence>
<dbReference type="EMBL" id="CP075584">
    <property type="protein sequence ID" value="WBM79400.1"/>
    <property type="molecule type" value="Genomic_DNA"/>
</dbReference>
<dbReference type="Pfam" id="PF04480">
    <property type="entry name" value="DUF559"/>
    <property type="match status" value="1"/>
</dbReference>